<feature type="signal peptide" evidence="1">
    <location>
        <begin position="1"/>
        <end position="31"/>
    </location>
</feature>
<evidence type="ECO:0000259" key="2">
    <source>
        <dbReference type="Pfam" id="PF19811"/>
    </source>
</evidence>
<name>A0ABU5R1J7_9PSEU</name>
<evidence type="ECO:0000313" key="4">
    <source>
        <dbReference type="Proteomes" id="UP001304298"/>
    </source>
</evidence>
<sequence>MRRKFGSLAKTTAVALAVLASGFALTAPASAAQPAAVTAGVAAPASTAAGIRFTWNSDLHSGDCTLFHGASWTLNPDGTASFDGTVTSSDDNDAWLMWVHVLDRNGAELGLLGNTFPDTPDGNEFAKNLPDSSLQYRWFATGHFPAGWYGLIGTLRMDFHC</sequence>
<feature type="chain" id="PRO_5045374096" evidence="1">
    <location>
        <begin position="32"/>
        <end position="161"/>
    </location>
</feature>
<accession>A0ABU5R1J7</accession>
<dbReference type="Proteomes" id="UP001304298">
    <property type="component" value="Unassembled WGS sequence"/>
</dbReference>
<gene>
    <name evidence="3" type="ORF">VA596_11030</name>
</gene>
<dbReference type="RefSeq" id="WP_323325883.1">
    <property type="nucleotide sequence ID" value="NZ_JAYFSI010000002.1"/>
</dbReference>
<dbReference type="Pfam" id="PF19811">
    <property type="entry name" value="DUF6294"/>
    <property type="match status" value="1"/>
</dbReference>
<comment type="caution">
    <text evidence="3">The sequence shown here is derived from an EMBL/GenBank/DDBJ whole genome shotgun (WGS) entry which is preliminary data.</text>
</comment>
<proteinExistence type="predicted"/>
<organism evidence="3 4">
    <name type="scientific">Amycolatopsis heterodermiae</name>
    <dbReference type="NCBI Taxonomy" id="3110235"/>
    <lineage>
        <taxon>Bacteria</taxon>
        <taxon>Bacillati</taxon>
        <taxon>Actinomycetota</taxon>
        <taxon>Actinomycetes</taxon>
        <taxon>Pseudonocardiales</taxon>
        <taxon>Pseudonocardiaceae</taxon>
        <taxon>Amycolatopsis</taxon>
    </lineage>
</organism>
<evidence type="ECO:0000256" key="1">
    <source>
        <dbReference type="SAM" id="SignalP"/>
    </source>
</evidence>
<keyword evidence="4" id="KW-1185">Reference proteome</keyword>
<keyword evidence="1" id="KW-0732">Signal</keyword>
<reference evidence="3 4" key="1">
    <citation type="submission" date="2023-12" db="EMBL/GenBank/DDBJ databases">
        <title>Amycolatopsis sp. V23-08.</title>
        <authorList>
            <person name="Somphong A."/>
        </authorList>
    </citation>
    <scope>NUCLEOTIDE SEQUENCE [LARGE SCALE GENOMIC DNA]</scope>
    <source>
        <strain evidence="3 4">V23-08</strain>
    </source>
</reference>
<dbReference type="EMBL" id="JAYFSI010000002">
    <property type="protein sequence ID" value="MEA5360071.1"/>
    <property type="molecule type" value="Genomic_DNA"/>
</dbReference>
<evidence type="ECO:0000313" key="3">
    <source>
        <dbReference type="EMBL" id="MEA5360071.1"/>
    </source>
</evidence>
<feature type="domain" description="DUF6294" evidence="2">
    <location>
        <begin position="71"/>
        <end position="161"/>
    </location>
</feature>
<protein>
    <submittedName>
        <fullName evidence="3">DUF6294 family protein</fullName>
    </submittedName>
</protein>
<dbReference type="InterPro" id="IPR046261">
    <property type="entry name" value="DUF6294"/>
</dbReference>